<evidence type="ECO:0000259" key="5">
    <source>
        <dbReference type="Pfam" id="PF01844"/>
    </source>
</evidence>
<dbReference type="GO" id="GO:0016787">
    <property type="term" value="F:hydrolase activity"/>
    <property type="evidence" value="ECO:0007669"/>
    <property type="project" value="UniProtKB-KW"/>
</dbReference>
<dbReference type="Pfam" id="PF01844">
    <property type="entry name" value="HNH"/>
    <property type="match status" value="1"/>
</dbReference>
<dbReference type="InterPro" id="IPR002711">
    <property type="entry name" value="HNH"/>
</dbReference>
<comment type="similarity">
    <text evidence="3">Belongs to the HNH nuclease family.</text>
</comment>
<evidence type="ECO:0000256" key="1">
    <source>
        <dbReference type="ARBA" id="ARBA00022722"/>
    </source>
</evidence>
<dbReference type="PANTHER" id="PTHR41286">
    <property type="entry name" value="HNH NUCLEASE YAJD-RELATED"/>
    <property type="match status" value="1"/>
</dbReference>
<reference evidence="6 7" key="1">
    <citation type="submission" date="2020-03" db="EMBL/GenBank/DDBJ databases">
        <title>Soil Listeria distribution.</title>
        <authorList>
            <person name="Liao J."/>
            <person name="Wiedmann M."/>
        </authorList>
    </citation>
    <scope>NUCLEOTIDE SEQUENCE [LARGE SCALE GENOMIC DNA]</scope>
    <source>
        <strain evidence="6 7">FSL L7-1547</strain>
    </source>
</reference>
<evidence type="ECO:0000256" key="4">
    <source>
        <dbReference type="ARBA" id="ARBA00040194"/>
    </source>
</evidence>
<dbReference type="PANTHER" id="PTHR41286:SF1">
    <property type="entry name" value="HNH NUCLEASE YAJD-RELATED"/>
    <property type="match status" value="1"/>
</dbReference>
<dbReference type="GO" id="GO:0008270">
    <property type="term" value="F:zinc ion binding"/>
    <property type="evidence" value="ECO:0007669"/>
    <property type="project" value="InterPro"/>
</dbReference>
<keyword evidence="2" id="KW-0378">Hydrolase</keyword>
<evidence type="ECO:0000313" key="6">
    <source>
        <dbReference type="EMBL" id="MBC1491936.1"/>
    </source>
</evidence>
<dbReference type="GO" id="GO:0003676">
    <property type="term" value="F:nucleic acid binding"/>
    <property type="evidence" value="ECO:0007669"/>
    <property type="project" value="InterPro"/>
</dbReference>
<evidence type="ECO:0000256" key="3">
    <source>
        <dbReference type="ARBA" id="ARBA00038412"/>
    </source>
</evidence>
<dbReference type="CDD" id="cd00085">
    <property type="entry name" value="HNHc"/>
    <property type="match status" value="1"/>
</dbReference>
<dbReference type="RefSeq" id="WP_185417441.1">
    <property type="nucleotide sequence ID" value="NZ_JAASTX010000009.1"/>
</dbReference>
<dbReference type="InterPro" id="IPR003615">
    <property type="entry name" value="HNH_nuc"/>
</dbReference>
<dbReference type="AlphaFoldDB" id="A0A7X0XDY2"/>
<evidence type="ECO:0000313" key="7">
    <source>
        <dbReference type="Proteomes" id="UP000533953"/>
    </source>
</evidence>
<protein>
    <recommendedName>
        <fullName evidence="4">Putative HNH nuclease YajD</fullName>
    </recommendedName>
</protein>
<dbReference type="EMBL" id="JAASTX010000009">
    <property type="protein sequence ID" value="MBC1491936.1"/>
    <property type="molecule type" value="Genomic_DNA"/>
</dbReference>
<dbReference type="GO" id="GO:0005829">
    <property type="term" value="C:cytosol"/>
    <property type="evidence" value="ECO:0007669"/>
    <property type="project" value="TreeGrafter"/>
</dbReference>
<organism evidence="6 7">
    <name type="scientific">Listeria booriae</name>
    <dbReference type="NCBI Taxonomy" id="1552123"/>
    <lineage>
        <taxon>Bacteria</taxon>
        <taxon>Bacillati</taxon>
        <taxon>Bacillota</taxon>
        <taxon>Bacilli</taxon>
        <taxon>Bacillales</taxon>
        <taxon>Listeriaceae</taxon>
        <taxon>Listeria</taxon>
    </lineage>
</organism>
<dbReference type="Proteomes" id="UP000533953">
    <property type="component" value="Unassembled WGS sequence"/>
</dbReference>
<dbReference type="Gene3D" id="1.10.30.50">
    <property type="match status" value="1"/>
</dbReference>
<keyword evidence="1" id="KW-0540">Nuclease</keyword>
<comment type="caution">
    <text evidence="6">The sequence shown here is derived from an EMBL/GenBank/DDBJ whole genome shotgun (WGS) entry which is preliminary data.</text>
</comment>
<dbReference type="GO" id="GO:0004519">
    <property type="term" value="F:endonuclease activity"/>
    <property type="evidence" value="ECO:0007669"/>
    <property type="project" value="UniProtKB-KW"/>
</dbReference>
<feature type="domain" description="HNH" evidence="5">
    <location>
        <begin position="96"/>
        <end position="144"/>
    </location>
</feature>
<accession>A0A7X0XDY2</accession>
<proteinExistence type="inferred from homology"/>
<gene>
    <name evidence="6" type="ORF">HCI99_08835</name>
</gene>
<name>A0A7X0XDY2_9LIST</name>
<keyword evidence="6" id="KW-0255">Endonuclease</keyword>
<evidence type="ECO:0000256" key="2">
    <source>
        <dbReference type="ARBA" id="ARBA00022801"/>
    </source>
</evidence>
<sequence>MRYQGKAEEIEAFRMGIDYGMGKDLSVPVMASHMVQPMKRVIKNGKRILVPTTDKVVDHKGYDKQRMRNEPERIRFYKSARWKKVRELKLISDPLCEQCSTPDNPVLAEMVDHMIETNTSEGWERRLDEEHLQSLCWSCHNKKTFSK</sequence>